<dbReference type="STRING" id="1150625.Q75_02310"/>
<feature type="transmembrane region" description="Helical" evidence="1">
    <location>
        <begin position="81"/>
        <end position="102"/>
    </location>
</feature>
<evidence type="ECO:0000259" key="3">
    <source>
        <dbReference type="Pfam" id="PF19124"/>
    </source>
</evidence>
<dbReference type="EMBL" id="LDYG01000009">
    <property type="protein sequence ID" value="KUP08743.1"/>
    <property type="molecule type" value="Genomic_DNA"/>
</dbReference>
<keyword evidence="1" id="KW-0812">Transmembrane</keyword>
<sequence>MEFAIFFIMIVFVSIFQIAVPFFVKRTVVFGVTIPYEKAQYKQIIRFKRIYATVTSFVSILITVLFIGWSRGTEQNETEIVLTGIILPFIILMTGLTLYFYFHFKMQRLKKEQNWYSGIKQVRYADLALRSKDEMLPTPLFMVPSIISIALIILTASLYDQLPAQIPTHWGPDGQPDAFTDKSWMAGLGLPIMLVILQWMFVGINYFTKQSGIKINAGNVSSSKLRQLSLRKYTSWFLFVVSIVITLLFSFLQLNLLYENLFQDSWIMITPLIIMTILLAGAFILAVKVGRIDSDFEGAQVLEGNSKVEGLDEDRFWKGGLIYFNPEDPSIFVEKRFGLGWTMNFARPVGYFILLGPVALIIIISIFIV</sequence>
<proteinExistence type="predicted"/>
<feature type="transmembrane region" description="Helical" evidence="1">
    <location>
        <begin position="266"/>
        <end position="287"/>
    </location>
</feature>
<dbReference type="PATRIC" id="fig|1150625.3.peg.493"/>
<dbReference type="OrthoDB" id="157646at2"/>
<dbReference type="Proteomes" id="UP000074108">
    <property type="component" value="Unassembled WGS sequence"/>
</dbReference>
<dbReference type="PANTHER" id="PTHR37810">
    <property type="entry name" value="IMMUNITY PROTEIN SDPI"/>
    <property type="match status" value="1"/>
</dbReference>
<feature type="transmembrane region" description="Helical" evidence="1">
    <location>
        <begin position="233"/>
        <end position="254"/>
    </location>
</feature>
<accession>A0A147KBR4</accession>
<feature type="domain" description="DUF5808" evidence="3">
    <location>
        <begin position="326"/>
        <end position="351"/>
    </location>
</feature>
<evidence type="ECO:0000259" key="2">
    <source>
        <dbReference type="Pfam" id="PF07853"/>
    </source>
</evidence>
<keyword evidence="1" id="KW-1133">Transmembrane helix</keyword>
<dbReference type="Pfam" id="PF19124">
    <property type="entry name" value="DUF5808"/>
    <property type="match status" value="1"/>
</dbReference>
<dbReference type="Pfam" id="PF07853">
    <property type="entry name" value="DUF1648"/>
    <property type="match status" value="1"/>
</dbReference>
<dbReference type="RefSeq" id="WP_059350225.1">
    <property type="nucleotide sequence ID" value="NZ_LDYG01000009.1"/>
</dbReference>
<dbReference type="GO" id="GO:0009636">
    <property type="term" value="P:response to toxic substance"/>
    <property type="evidence" value="ECO:0007669"/>
    <property type="project" value="TreeGrafter"/>
</dbReference>
<protein>
    <recommendedName>
        <fullName evidence="6">DUF1648 domain-containing protein</fullName>
    </recommendedName>
</protein>
<feature type="transmembrane region" description="Helical" evidence="1">
    <location>
        <begin position="349"/>
        <end position="368"/>
    </location>
</feature>
<feature type="domain" description="DUF1648" evidence="2">
    <location>
        <begin position="146"/>
        <end position="194"/>
    </location>
</feature>
<dbReference type="InterPro" id="IPR043831">
    <property type="entry name" value="DUF5808"/>
</dbReference>
<evidence type="ECO:0000313" key="5">
    <source>
        <dbReference type="Proteomes" id="UP000074108"/>
    </source>
</evidence>
<dbReference type="InterPro" id="IPR012867">
    <property type="entry name" value="DUF1648"/>
</dbReference>
<evidence type="ECO:0008006" key="6">
    <source>
        <dbReference type="Google" id="ProtNLM"/>
    </source>
</evidence>
<feature type="transmembrane region" description="Helical" evidence="1">
    <location>
        <begin position="6"/>
        <end position="24"/>
    </location>
</feature>
<evidence type="ECO:0000313" key="4">
    <source>
        <dbReference type="EMBL" id="KUP08743.1"/>
    </source>
</evidence>
<evidence type="ECO:0000256" key="1">
    <source>
        <dbReference type="SAM" id="Phobius"/>
    </source>
</evidence>
<dbReference type="PANTHER" id="PTHR37810:SF9">
    <property type="entry name" value="MEMBRANE PROTEIN"/>
    <property type="match status" value="1"/>
</dbReference>
<keyword evidence="1" id="KW-0472">Membrane</keyword>
<name>A0A147KBR4_9BACI</name>
<comment type="caution">
    <text evidence="4">The sequence shown here is derived from an EMBL/GenBank/DDBJ whole genome shotgun (WGS) entry which is preliminary data.</text>
</comment>
<feature type="transmembrane region" description="Helical" evidence="1">
    <location>
        <begin position="140"/>
        <end position="159"/>
    </location>
</feature>
<dbReference type="AlphaFoldDB" id="A0A147KBR4"/>
<gene>
    <name evidence="4" type="ORF">Q75_02310</name>
</gene>
<reference evidence="4 5" key="1">
    <citation type="journal article" date="2016" name="Front. Microbiol.">
        <title>Microevolution Analysis of Bacillus coahuilensis Unveils Differences in Phosphorus Acquisition Strategies and Their Regulation.</title>
        <authorList>
            <person name="Gomez-Lunar Z."/>
            <person name="Hernandez-Gonzalez I."/>
            <person name="Rodriguez-Torres M.D."/>
            <person name="Souza V."/>
            <person name="Olmedo-Alvarez G."/>
        </authorList>
    </citation>
    <scope>NUCLEOTIDE SEQUENCE [LARGE SCALE GENOMIC DNA]</scope>
    <source>
        <strain evidence="5">p1.1.43</strain>
    </source>
</reference>
<organism evidence="4 5">
    <name type="scientific">Bacillus coahuilensis p1.1.43</name>
    <dbReference type="NCBI Taxonomy" id="1150625"/>
    <lineage>
        <taxon>Bacteria</taxon>
        <taxon>Bacillati</taxon>
        <taxon>Bacillota</taxon>
        <taxon>Bacilli</taxon>
        <taxon>Bacillales</taxon>
        <taxon>Bacillaceae</taxon>
        <taxon>Bacillus</taxon>
    </lineage>
</organism>
<keyword evidence="5" id="KW-1185">Reference proteome</keyword>
<feature type="transmembrane region" description="Helical" evidence="1">
    <location>
        <begin position="50"/>
        <end position="69"/>
    </location>
</feature>
<feature type="transmembrane region" description="Helical" evidence="1">
    <location>
        <begin position="184"/>
        <end position="207"/>
    </location>
</feature>